<name>A0A0C2MDW9_THEKT</name>
<comment type="caution">
    <text evidence="2">The sequence shown here is derived from an EMBL/GenBank/DDBJ whole genome shotgun (WGS) entry which is preliminary data.</text>
</comment>
<feature type="coiled-coil region" evidence="1">
    <location>
        <begin position="152"/>
        <end position="186"/>
    </location>
</feature>
<sequence>MKKSLIPVWFQTKLVPVRKIIEKYNRMASIEKLSKLDIRDDKEKLYARLRSSRDELDTYIRHTKKIFEEKRFVERENAALKVQLANYDEKVLRLERLEQTLRFEFSRLWHLLKDPEFLKSKNVSEYTGIRDSISNILDPETVEKSNSFFDELDHVKQEIIEKQRIINQLDNEIAELNVKKSDALGSLKDLRNSATS</sequence>
<keyword evidence="1" id="KW-0175">Coiled coil</keyword>
<protein>
    <submittedName>
        <fullName evidence="2">Uncharacterized protein</fullName>
    </submittedName>
</protein>
<evidence type="ECO:0000256" key="1">
    <source>
        <dbReference type="SAM" id="Coils"/>
    </source>
</evidence>
<accession>A0A0C2MDW9</accession>
<organism evidence="2 3">
    <name type="scientific">Thelohanellus kitauei</name>
    <name type="common">Myxosporean</name>
    <dbReference type="NCBI Taxonomy" id="669202"/>
    <lineage>
        <taxon>Eukaryota</taxon>
        <taxon>Metazoa</taxon>
        <taxon>Cnidaria</taxon>
        <taxon>Myxozoa</taxon>
        <taxon>Myxosporea</taxon>
        <taxon>Bivalvulida</taxon>
        <taxon>Platysporina</taxon>
        <taxon>Myxobolidae</taxon>
        <taxon>Thelohanellus</taxon>
    </lineage>
</organism>
<evidence type="ECO:0000313" key="2">
    <source>
        <dbReference type="EMBL" id="KII65346.1"/>
    </source>
</evidence>
<dbReference type="EMBL" id="JWZT01003910">
    <property type="protein sequence ID" value="KII65346.1"/>
    <property type="molecule type" value="Genomic_DNA"/>
</dbReference>
<dbReference type="OrthoDB" id="10539364at2759"/>
<feature type="coiled-coil region" evidence="1">
    <location>
        <begin position="70"/>
        <end position="97"/>
    </location>
</feature>
<reference evidence="2 3" key="1">
    <citation type="journal article" date="2014" name="Genome Biol. Evol.">
        <title>The genome of the myxosporean Thelohanellus kitauei shows adaptations to nutrient acquisition within its fish host.</title>
        <authorList>
            <person name="Yang Y."/>
            <person name="Xiong J."/>
            <person name="Zhou Z."/>
            <person name="Huo F."/>
            <person name="Miao W."/>
            <person name="Ran C."/>
            <person name="Liu Y."/>
            <person name="Zhang J."/>
            <person name="Feng J."/>
            <person name="Wang M."/>
            <person name="Wang M."/>
            <person name="Wang L."/>
            <person name="Yao B."/>
        </authorList>
    </citation>
    <scope>NUCLEOTIDE SEQUENCE [LARGE SCALE GENOMIC DNA]</scope>
    <source>
        <strain evidence="2">Wuqing</strain>
    </source>
</reference>
<proteinExistence type="predicted"/>
<gene>
    <name evidence="2" type="ORF">RF11_02766</name>
</gene>
<dbReference type="Proteomes" id="UP000031668">
    <property type="component" value="Unassembled WGS sequence"/>
</dbReference>
<keyword evidence="3" id="KW-1185">Reference proteome</keyword>
<evidence type="ECO:0000313" key="3">
    <source>
        <dbReference type="Proteomes" id="UP000031668"/>
    </source>
</evidence>
<dbReference type="AlphaFoldDB" id="A0A0C2MDW9"/>